<proteinExistence type="predicted"/>
<protein>
    <recommendedName>
        <fullName evidence="3">Protein quiver</fullName>
    </recommendedName>
</protein>
<keyword evidence="2" id="KW-1185">Reference proteome</keyword>
<evidence type="ECO:0008006" key="3">
    <source>
        <dbReference type="Google" id="ProtNLM"/>
    </source>
</evidence>
<evidence type="ECO:0000313" key="1">
    <source>
        <dbReference type="EnsemblMetazoa" id="GAUT037197-PA"/>
    </source>
</evidence>
<dbReference type="Proteomes" id="UP000078200">
    <property type="component" value="Unassembled WGS sequence"/>
</dbReference>
<dbReference type="AlphaFoldDB" id="A0A1A9VH79"/>
<dbReference type="VEuPathDB" id="VectorBase:GAUT037197"/>
<name>A0A1A9VH79_GLOAU</name>
<dbReference type="STRING" id="7395.A0A1A9VH79"/>
<accession>A0A1A9VH79</accession>
<organism evidence="1 2">
    <name type="scientific">Glossina austeni</name>
    <name type="common">Savannah tsetse fly</name>
    <dbReference type="NCBI Taxonomy" id="7395"/>
    <lineage>
        <taxon>Eukaryota</taxon>
        <taxon>Metazoa</taxon>
        <taxon>Ecdysozoa</taxon>
        <taxon>Arthropoda</taxon>
        <taxon>Hexapoda</taxon>
        <taxon>Insecta</taxon>
        <taxon>Pterygota</taxon>
        <taxon>Neoptera</taxon>
        <taxon>Endopterygota</taxon>
        <taxon>Diptera</taxon>
        <taxon>Brachycera</taxon>
        <taxon>Muscomorpha</taxon>
        <taxon>Hippoboscoidea</taxon>
        <taxon>Glossinidae</taxon>
        <taxon>Glossina</taxon>
    </lineage>
</organism>
<sequence length="62" mass="7126">MYSTAIKCNVCNSHKDANCALEIPPDNLLKDCQEDTPTYCRKITQIIAFYLNIFVYQLPILN</sequence>
<evidence type="ECO:0000313" key="2">
    <source>
        <dbReference type="Proteomes" id="UP000078200"/>
    </source>
</evidence>
<dbReference type="EnsemblMetazoa" id="GAUT037197-RA">
    <property type="protein sequence ID" value="GAUT037197-PA"/>
    <property type="gene ID" value="GAUT037197"/>
</dbReference>
<reference evidence="1" key="1">
    <citation type="submission" date="2020-05" db="UniProtKB">
        <authorList>
            <consortium name="EnsemblMetazoa"/>
        </authorList>
    </citation>
    <scope>IDENTIFICATION</scope>
    <source>
        <strain evidence="1">TTRI</strain>
    </source>
</reference>